<keyword evidence="3" id="KW-1185">Reference proteome</keyword>
<dbReference type="NCBIfam" id="NF038133">
    <property type="entry name" value="choice_anch_L"/>
    <property type="match status" value="1"/>
</dbReference>
<accession>A0ABT8WTB3</accession>
<dbReference type="EMBL" id="JAUOEL010000008">
    <property type="protein sequence ID" value="MDO5976433.1"/>
    <property type="molecule type" value="Genomic_DNA"/>
</dbReference>
<dbReference type="InterPro" id="IPR049804">
    <property type="entry name" value="Choice_anch_L"/>
</dbReference>
<dbReference type="Proteomes" id="UP001176806">
    <property type="component" value="Unassembled WGS sequence"/>
</dbReference>
<name>A0ABT8WTB3_9FLAO</name>
<feature type="signal peptide" evidence="1">
    <location>
        <begin position="1"/>
        <end position="20"/>
    </location>
</feature>
<keyword evidence="1" id="KW-0732">Signal</keyword>
<reference evidence="2" key="1">
    <citation type="submission" date="2023-07" db="EMBL/GenBank/DDBJ databases">
        <title>Two novel species in the genus Flavivirga.</title>
        <authorList>
            <person name="Kwon K."/>
        </authorList>
    </citation>
    <scope>NUCLEOTIDE SEQUENCE</scope>
    <source>
        <strain evidence="2">KACC 14158</strain>
    </source>
</reference>
<evidence type="ECO:0000313" key="3">
    <source>
        <dbReference type="Proteomes" id="UP001176806"/>
    </source>
</evidence>
<evidence type="ECO:0000313" key="2">
    <source>
        <dbReference type="EMBL" id="MDO5976433.1"/>
    </source>
</evidence>
<dbReference type="NCBIfam" id="TIGR04131">
    <property type="entry name" value="Bac_Flav_CTERM"/>
    <property type="match status" value="1"/>
</dbReference>
<organism evidence="2 3">
    <name type="scientific">Flavivirga jejuensis</name>
    <dbReference type="NCBI Taxonomy" id="870487"/>
    <lineage>
        <taxon>Bacteria</taxon>
        <taxon>Pseudomonadati</taxon>
        <taxon>Bacteroidota</taxon>
        <taxon>Flavobacteriia</taxon>
        <taxon>Flavobacteriales</taxon>
        <taxon>Flavobacteriaceae</taxon>
        <taxon>Flavivirga</taxon>
    </lineage>
</organism>
<dbReference type="RefSeq" id="WP_303303728.1">
    <property type="nucleotide sequence ID" value="NZ_BAABDA010000001.1"/>
</dbReference>
<dbReference type="InterPro" id="IPR026341">
    <property type="entry name" value="T9SS_type_B"/>
</dbReference>
<protein>
    <submittedName>
        <fullName evidence="2">Choice-of-anchor L domain-containing protein</fullName>
    </submittedName>
</protein>
<evidence type="ECO:0000256" key="1">
    <source>
        <dbReference type="SAM" id="SignalP"/>
    </source>
</evidence>
<proteinExistence type="predicted"/>
<sequence>MRFIYYILPILICCNNLAFSQQISVDSSVGLQQLIEDNFEQTCVEISNISSSVNGSGSGINSYGAFNRASSNFPFQSGIVLSTGNANSAGNATISTPLSDTSTTWNTDNDIETALGITNTTNATSIEFDLISAYNQLQFNYIFASEEYDDDFACNSGDSFVMLIKEAGTAAPYQNIALIPGTSTPIRVLNIREEINPISCPAQNNQYFDGFTLGDTNFYGRTTVLNASTSILPETTYHIKLIIADQPDGTFDSAVFIQSNTFNAAVDLGPDINSCSNVAPLSAGTHPSSANYQWYFNNNLISGAINSSYDATQDGTYRVVVTLPLNSQPCSVEDEIQVALNTEATIPANSVSPLTLCDDPSNGIGEETFTLNQKEADIQLISPFSNTVITYHETDADARNVGTPGIITANNLTTPTIFVRLYDIDNGCYAYTSFNLTVTALPSFTLPGTIPICDEDGSIDGITLIDLSQNDDDIRVDQTHLVTYHLTSNGAITGDNSIPDKTVYINTNTPTETIYARVLDINTTCVSAPIPLTLDISRAPTVATENTVYLDACDRDLDGFANFDLEEAIPDIVGTLTNYTPYFYENESDARAGNNNFIADPSNYINTDRNGDDLGVQPIYIRIEDNTTGCASVVTFEIHTNLLQTGTDLGEFALCDDDIDTTNSLNFSLSAVEGQIRLPLEHLPNPITVTFYETEEDRNNDNFLPKSSPYPVTDSTTLFVKIENGICTENGEITLRIDPPIIFPAIEDPVAICDTDTDGIVDIDLHNLDNLVTGGNPAFVVSYFLTAAAADTGTVGEIQTYPNASGTVEVHARITNVTPGITCHAVSTFEMTVFPIPIISTPTPDPICDTVDGDPNGFSVFDLNTVINDLVSNPTGLNIQFYKTSDAADIGDATSTNPDWIPSNQWSTFNTDTQEIFARVEESGSSQDCNPYAVTSFFIYVNTEPTIDPNLKLRVCKNNNATDPDVILEDYDSLVLNGQTGKEVFYYSDNTFTTLIPKTTPIPSFNGDIYIRVENITDPNGCFATATVPLVISDNPMYAPITPLPICEANVNGNYIFNLEDKAAEIKASSTDILNITFHKLESNAENNIQDITDNINYIGTANETLYIRIERDDTKCAVVEPLILFVFTIPETTDASPYILCDYDSVPDGVETAFDLTIAEGEGSYFEITDRFNTSFVTHYFRSTDDINYDDGLDNSKAIPNSELSAYISGSTTIQVKITNTNTGCFKTIPFELQVIAPPVFNNNVEIPECYNNSNSYDLTQVNTSLVNDTSLVTISYHLTENDASTNSGIYNANIFNYTTTGDNIIGVRIEDNTTQCVSTTSFTLKILPNPIANTTPGLVSCDDDFDGFFEFDLPTLTANTILGTQNASDYTITYYNDSANAEAGIDAIDNENYPASNGDIIYARIENNTTGCFDTTQFTTRINPLPIIPIDDIVPLCIDNLPLIISAETGNPDDTYLWSTGATTSEILLDDISDVGDYTVTVTRPYFTGDCSYQLPFTVIESEAATINFTTTIDFTDPNSITVDIDTSNLGNYVFILDDGEPQTSNIFENVTFGLHTVTVRDLNGCMDITREVFVFDIPKFVTPNNDGAYDTWHIVGANQLPGTIVYIYNRHGKLIKTLPYTSIGWDGTYNGENMPSDDYWFSADVIQNGNAFNLQGHFTLKR</sequence>
<gene>
    <name evidence="2" type="ORF">Q4Q40_19715</name>
</gene>
<comment type="caution">
    <text evidence="2">The sequence shown here is derived from an EMBL/GenBank/DDBJ whole genome shotgun (WGS) entry which is preliminary data.</text>
</comment>
<feature type="chain" id="PRO_5045211629" evidence="1">
    <location>
        <begin position="21"/>
        <end position="1665"/>
    </location>
</feature>
<dbReference type="Pfam" id="PF13585">
    <property type="entry name" value="CHU_C"/>
    <property type="match status" value="1"/>
</dbReference>